<dbReference type="Gene3D" id="3.30.1330.40">
    <property type="entry name" value="RutC-like"/>
    <property type="match status" value="1"/>
</dbReference>
<dbReference type="InterPro" id="IPR011697">
    <property type="entry name" value="Peptidase_C26"/>
</dbReference>
<dbReference type="SUPFAM" id="SSF52317">
    <property type="entry name" value="Class I glutamine amidotransferase-like"/>
    <property type="match status" value="1"/>
</dbReference>
<name>A0ABU3YLU0_9HYPH</name>
<dbReference type="Gene3D" id="3.40.50.880">
    <property type="match status" value="1"/>
</dbReference>
<dbReference type="Pfam" id="PF07722">
    <property type="entry name" value="Peptidase_C26"/>
    <property type="match status" value="1"/>
</dbReference>
<dbReference type="Proteomes" id="UP001187203">
    <property type="component" value="Unassembled WGS sequence"/>
</dbReference>
<dbReference type="SUPFAM" id="SSF55298">
    <property type="entry name" value="YjgF-like"/>
    <property type="match status" value="1"/>
</dbReference>
<evidence type="ECO:0000313" key="4">
    <source>
        <dbReference type="Proteomes" id="UP001187203"/>
    </source>
</evidence>
<protein>
    <submittedName>
        <fullName evidence="3">Atu1372/SO_1960 family protein</fullName>
    </submittedName>
</protein>
<gene>
    <name evidence="3" type="ORF">R1523_15010</name>
</gene>
<sequence length="410" mass="43485">MTTETTVAKGNARRHATQSHEPRWPVILMTPDVSEAPDAPTETEYVVRANYADAIAEAGGIPLILPYNTRNLASALALADGIVLTGARPGTEVTGARRQFEIQLVEQALKTGKPLLGICHGMQLIGECLGGKFQSELPAAAESHIPQDIPDVLAHEIIVEQGSVLTDWVGKGPARVNSLHRHALAGQGRFRVAARAPDGTIEAFEGDTDGFCLGVQWHPEYRLSELDRNIMRAFVERSAEAAARKAHDASSAGSNRVRERLAQLELALPEASSPPGAFSGAVRTGNIITVSGQVPLKDGVVLRTGHLGACVSIEEGRECARWALLNALAQLEGAAGGFDNILGFVRLAGYVAADAAFERHGAVVDGASELLQELFPDRWAHARIAIGVTSLPRGVPVEVELAAVVVSDEA</sequence>
<evidence type="ECO:0000256" key="1">
    <source>
        <dbReference type="SAM" id="MobiDB-lite"/>
    </source>
</evidence>
<keyword evidence="4" id="KW-1185">Reference proteome</keyword>
<accession>A0ABU3YLU0</accession>
<dbReference type="InterPro" id="IPR029062">
    <property type="entry name" value="Class_I_gatase-like"/>
</dbReference>
<evidence type="ECO:0000313" key="3">
    <source>
        <dbReference type="EMBL" id="MDV4186809.1"/>
    </source>
</evidence>
<dbReference type="PANTHER" id="PTHR43760">
    <property type="entry name" value="ENDORIBONUCLEASE-RELATED"/>
    <property type="match status" value="1"/>
</dbReference>
<dbReference type="PROSITE" id="PS51273">
    <property type="entry name" value="GATASE_TYPE_1"/>
    <property type="match status" value="1"/>
</dbReference>
<dbReference type="InterPro" id="IPR035959">
    <property type="entry name" value="RutC-like_sf"/>
</dbReference>
<dbReference type="CDD" id="cd02199">
    <property type="entry name" value="YjgF_YER057c_UK114_like_1"/>
    <property type="match status" value="1"/>
</dbReference>
<dbReference type="InterPro" id="IPR013813">
    <property type="entry name" value="Endoribo_LPSP/chorism_mut-like"/>
</dbReference>
<reference evidence="4" key="1">
    <citation type="journal article" date="2023" name="Int. J. Mol. Sci.">
        <title>Genomic and Metabolic Characterization of Plant Growth-Promoting Rhizobacteria Isolated from Nodules of Clovers Grown in Non-Farmed Soil.</title>
        <authorList>
            <person name="Wojcik M."/>
            <person name="Koper P."/>
            <person name="Zebracki K."/>
            <person name="Marczak M."/>
            <person name="Mazur A."/>
        </authorList>
    </citation>
    <scope>NUCLEOTIDE SEQUENCE [LARGE SCALE GENOMIC DNA]</scope>
    <source>
        <strain evidence="4">KB12</strain>
    </source>
</reference>
<comment type="caution">
    <text evidence="3">The sequence shown here is derived from an EMBL/GenBank/DDBJ whole genome shotgun (WGS) entry which is preliminary data.</text>
</comment>
<proteinExistence type="predicted"/>
<dbReference type="RefSeq" id="WP_166470789.1">
    <property type="nucleotide sequence ID" value="NZ_JAWJWH010000006.1"/>
</dbReference>
<feature type="domain" description="Endoribonuclease L-PSP/chorismate mutase-like" evidence="2">
    <location>
        <begin position="260"/>
        <end position="387"/>
    </location>
</feature>
<dbReference type="Pfam" id="PF14588">
    <property type="entry name" value="YjgF_endoribonc"/>
    <property type="match status" value="1"/>
</dbReference>
<dbReference type="PANTHER" id="PTHR43760:SF1">
    <property type="entry name" value="ENDORIBONUCLEASE L-PSP_CHORISMATE MUTASE-LIKE DOMAIN-CONTAINING PROTEIN"/>
    <property type="match status" value="1"/>
</dbReference>
<evidence type="ECO:0000259" key="2">
    <source>
        <dbReference type="Pfam" id="PF14588"/>
    </source>
</evidence>
<organism evidence="3 4">
    <name type="scientific">Rhizobium brockwellii</name>
    <dbReference type="NCBI Taxonomy" id="3019932"/>
    <lineage>
        <taxon>Bacteria</taxon>
        <taxon>Pseudomonadati</taxon>
        <taxon>Pseudomonadota</taxon>
        <taxon>Alphaproteobacteria</taxon>
        <taxon>Hyphomicrobiales</taxon>
        <taxon>Rhizobiaceae</taxon>
        <taxon>Rhizobium/Agrobacterium group</taxon>
        <taxon>Rhizobium</taxon>
    </lineage>
</organism>
<feature type="region of interest" description="Disordered" evidence="1">
    <location>
        <begin position="1"/>
        <end position="20"/>
    </location>
</feature>
<dbReference type="EMBL" id="JAWJWI010000006">
    <property type="protein sequence ID" value="MDV4186809.1"/>
    <property type="molecule type" value="Genomic_DNA"/>
</dbReference>